<evidence type="ECO:0000256" key="1">
    <source>
        <dbReference type="ARBA" id="ARBA00010928"/>
    </source>
</evidence>
<gene>
    <name evidence="8" type="ORF">VE01_01887</name>
</gene>
<dbReference type="SUPFAM" id="SSF51735">
    <property type="entry name" value="NAD(P)-binding Rossmann-fold domains"/>
    <property type="match status" value="1"/>
</dbReference>
<dbReference type="InterPro" id="IPR000683">
    <property type="entry name" value="Gfo/Idh/MocA-like_OxRdtase_N"/>
</dbReference>
<evidence type="ECO:0000313" key="8">
    <source>
        <dbReference type="EMBL" id="OBT99977.1"/>
    </source>
</evidence>
<dbReference type="InterPro" id="IPR050984">
    <property type="entry name" value="Gfo/Idh/MocA_domain"/>
</dbReference>
<evidence type="ECO:0000313" key="9">
    <source>
        <dbReference type="Proteomes" id="UP000091956"/>
    </source>
</evidence>
<dbReference type="OrthoDB" id="2129491at2759"/>
<accession>A0A1B8GVW8</accession>
<dbReference type="GO" id="GO:0047837">
    <property type="term" value="F:D-xylose 1-dehydrogenase (NADP+) activity"/>
    <property type="evidence" value="ECO:0007669"/>
    <property type="project" value="UniProtKB-EC"/>
</dbReference>
<dbReference type="Proteomes" id="UP000091956">
    <property type="component" value="Unassembled WGS sequence"/>
</dbReference>
<evidence type="ECO:0000259" key="6">
    <source>
        <dbReference type="Pfam" id="PF01408"/>
    </source>
</evidence>
<keyword evidence="9" id="KW-1185">Reference proteome</keyword>
<comment type="catalytic activity">
    <reaction evidence="5">
        <text>D-xylose + NADP(+) = D-xylono-1,5-lactone + NADPH + H(+)</text>
        <dbReference type="Rhea" id="RHEA:22000"/>
        <dbReference type="ChEBI" id="CHEBI:15378"/>
        <dbReference type="ChEBI" id="CHEBI:15867"/>
        <dbReference type="ChEBI" id="CHEBI:53455"/>
        <dbReference type="ChEBI" id="CHEBI:57783"/>
        <dbReference type="ChEBI" id="CHEBI:58349"/>
        <dbReference type="EC" id="1.1.1.179"/>
    </reaction>
</comment>
<protein>
    <recommendedName>
        <fullName evidence="3">D-xylose 1-dehydrogenase (NADP(+), D-xylono-1,5-lactone-forming)</fullName>
        <ecNumber evidence="3">1.1.1.179</ecNumber>
    </recommendedName>
    <alternativeName>
        <fullName evidence="4">D-xylose-NADP dehydrogenase</fullName>
    </alternativeName>
</protein>
<dbReference type="InterPro" id="IPR055170">
    <property type="entry name" value="GFO_IDH_MocA-like_dom"/>
</dbReference>
<dbReference type="PANTHER" id="PTHR22604:SF105">
    <property type="entry name" value="TRANS-1,2-DIHYDROBENZENE-1,2-DIOL DEHYDROGENASE"/>
    <property type="match status" value="1"/>
</dbReference>
<dbReference type="AlphaFoldDB" id="A0A1B8GVW8"/>
<feature type="domain" description="Gfo/Idh/MocA-like oxidoreductase N-terminal" evidence="6">
    <location>
        <begin position="7"/>
        <end position="131"/>
    </location>
</feature>
<feature type="domain" description="GFO/IDH/MocA-like oxidoreductase" evidence="7">
    <location>
        <begin position="144"/>
        <end position="269"/>
    </location>
</feature>
<dbReference type="SUPFAM" id="SSF55347">
    <property type="entry name" value="Glyceraldehyde-3-phosphate dehydrogenase-like, C-terminal domain"/>
    <property type="match status" value="1"/>
</dbReference>
<dbReference type="RefSeq" id="XP_018133710.1">
    <property type="nucleotide sequence ID" value="XM_018271402.2"/>
</dbReference>
<evidence type="ECO:0000256" key="4">
    <source>
        <dbReference type="ARBA" id="ARBA00042988"/>
    </source>
</evidence>
<comment type="similarity">
    <text evidence="1">Belongs to the Gfo/Idh/MocA family.</text>
</comment>
<evidence type="ECO:0000259" key="7">
    <source>
        <dbReference type="Pfam" id="PF22725"/>
    </source>
</evidence>
<keyword evidence="2" id="KW-0560">Oxidoreductase</keyword>
<dbReference type="EC" id="1.1.1.179" evidence="3"/>
<evidence type="ECO:0000256" key="2">
    <source>
        <dbReference type="ARBA" id="ARBA00023002"/>
    </source>
</evidence>
<dbReference type="GO" id="GO:0000166">
    <property type="term" value="F:nucleotide binding"/>
    <property type="evidence" value="ECO:0007669"/>
    <property type="project" value="InterPro"/>
</dbReference>
<dbReference type="Gene3D" id="3.30.360.10">
    <property type="entry name" value="Dihydrodipicolinate Reductase, domain 2"/>
    <property type="match status" value="1"/>
</dbReference>
<reference evidence="9" key="2">
    <citation type="journal article" date="2018" name="Nat. Commun.">
        <title>Extreme sensitivity to ultraviolet light in the fungal pathogen causing white-nose syndrome of bats.</title>
        <authorList>
            <person name="Palmer J.M."/>
            <person name="Drees K.P."/>
            <person name="Foster J.T."/>
            <person name="Lindner D.L."/>
        </authorList>
    </citation>
    <scope>NUCLEOTIDE SEQUENCE [LARGE SCALE GENOMIC DNA]</scope>
    <source>
        <strain evidence="9">UAMH 10579</strain>
    </source>
</reference>
<name>A0A1B8GVW8_9PEZI</name>
<reference evidence="8 9" key="1">
    <citation type="submission" date="2016-03" db="EMBL/GenBank/DDBJ databases">
        <title>Comparative genomics of Pseudogymnoascus destructans, the fungus causing white-nose syndrome of bats.</title>
        <authorList>
            <person name="Palmer J.M."/>
            <person name="Drees K.P."/>
            <person name="Foster J.T."/>
            <person name="Lindner D.L."/>
        </authorList>
    </citation>
    <scope>NUCLEOTIDE SEQUENCE [LARGE SCALE GENOMIC DNA]</scope>
    <source>
        <strain evidence="8 9">UAMH 10579</strain>
    </source>
</reference>
<evidence type="ECO:0000256" key="5">
    <source>
        <dbReference type="ARBA" id="ARBA00049233"/>
    </source>
</evidence>
<sequence>MTSVPTIRWGIIGTGWISTEVVKDLILERPDAKAVHVIQAIGCSSLSKGQAFAKSTIPHLSPTVYGSYAECYADPKVDLIYIGTPHAFHKDNCLEAIQHGKHILCEKAFTLNAREAREVFAAAKAKGVFIMEAMWTRFFPLMQTLQRLLHDEKIIGDILRVFADFGLNMDVKSLGPESRLKNKALGAGSLLDVGIYSLTWGLLCLDRNIADKAEKPKVVSLLSLEEGVDMTSSFLLLYPSTGRQGILTSTMSVKSDETFARIEGSKGTIFVEGPGTSIPSRFKYVPNNKDEKEKVFEFEKPGAGYYYEADAVAMDIQAGRTENAVMPWAETIRVMEIMDDIRYTNGALFPQDAE</sequence>
<dbReference type="InterPro" id="IPR036291">
    <property type="entry name" value="NAD(P)-bd_dom_sf"/>
</dbReference>
<dbReference type="Gene3D" id="3.40.50.720">
    <property type="entry name" value="NAD(P)-binding Rossmann-like Domain"/>
    <property type="match status" value="1"/>
</dbReference>
<dbReference type="Pfam" id="PF22725">
    <property type="entry name" value="GFO_IDH_MocA_C3"/>
    <property type="match status" value="1"/>
</dbReference>
<proteinExistence type="inferred from homology"/>
<dbReference type="PANTHER" id="PTHR22604">
    <property type="entry name" value="OXIDOREDUCTASES"/>
    <property type="match status" value="1"/>
</dbReference>
<dbReference type="GeneID" id="28835273"/>
<dbReference type="Pfam" id="PF01408">
    <property type="entry name" value="GFO_IDH_MocA"/>
    <property type="match status" value="1"/>
</dbReference>
<dbReference type="STRING" id="342668.A0A1B8GVW8"/>
<evidence type="ECO:0000256" key="3">
    <source>
        <dbReference type="ARBA" id="ARBA00038984"/>
    </source>
</evidence>
<dbReference type="EMBL" id="KV460210">
    <property type="protein sequence ID" value="OBT99977.1"/>
    <property type="molecule type" value="Genomic_DNA"/>
</dbReference>
<organism evidence="8 9">
    <name type="scientific">Pseudogymnoascus verrucosus</name>
    <dbReference type="NCBI Taxonomy" id="342668"/>
    <lineage>
        <taxon>Eukaryota</taxon>
        <taxon>Fungi</taxon>
        <taxon>Dikarya</taxon>
        <taxon>Ascomycota</taxon>
        <taxon>Pezizomycotina</taxon>
        <taxon>Leotiomycetes</taxon>
        <taxon>Thelebolales</taxon>
        <taxon>Thelebolaceae</taxon>
        <taxon>Pseudogymnoascus</taxon>
    </lineage>
</organism>